<dbReference type="EMBL" id="BAAANK010000003">
    <property type="protein sequence ID" value="GAA1831300.1"/>
    <property type="molecule type" value="Genomic_DNA"/>
</dbReference>
<gene>
    <name evidence="7" type="ORF">GCM10009750_14120</name>
</gene>
<keyword evidence="5" id="KW-0777">Teichoic acid biosynthesis</keyword>
<dbReference type="RefSeq" id="WP_170297036.1">
    <property type="nucleotide sequence ID" value="NZ_BAAANK010000003.1"/>
</dbReference>
<accession>A0ABN2MMT0</accession>
<evidence type="ECO:0000256" key="4">
    <source>
        <dbReference type="ARBA" id="ARBA00022679"/>
    </source>
</evidence>
<dbReference type="Proteomes" id="UP001501746">
    <property type="component" value="Unassembled WGS sequence"/>
</dbReference>
<keyword evidence="8" id="KW-1185">Reference proteome</keyword>
<keyword evidence="3" id="KW-1003">Cell membrane</keyword>
<evidence type="ECO:0000256" key="5">
    <source>
        <dbReference type="ARBA" id="ARBA00022944"/>
    </source>
</evidence>
<evidence type="ECO:0000256" key="2">
    <source>
        <dbReference type="ARBA" id="ARBA00010488"/>
    </source>
</evidence>
<evidence type="ECO:0000256" key="3">
    <source>
        <dbReference type="ARBA" id="ARBA00022475"/>
    </source>
</evidence>
<dbReference type="InterPro" id="IPR043149">
    <property type="entry name" value="TagF_N"/>
</dbReference>
<dbReference type="InterPro" id="IPR007554">
    <property type="entry name" value="Glycerophosphate_synth"/>
</dbReference>
<dbReference type="Pfam" id="PF04464">
    <property type="entry name" value="Glyphos_transf"/>
    <property type="match status" value="1"/>
</dbReference>
<proteinExistence type="inferred from homology"/>
<dbReference type="PANTHER" id="PTHR37316:SF3">
    <property type="entry name" value="TEICHOIC ACID GLYCEROL-PHOSPHATE TRANSFERASE"/>
    <property type="match status" value="1"/>
</dbReference>
<name>A0ABN2MMT0_9MICO</name>
<dbReference type="InterPro" id="IPR043148">
    <property type="entry name" value="TagF_C"/>
</dbReference>
<dbReference type="InterPro" id="IPR051612">
    <property type="entry name" value="Teichoic_Acid_Biosynth"/>
</dbReference>
<evidence type="ECO:0000313" key="7">
    <source>
        <dbReference type="EMBL" id="GAA1831300.1"/>
    </source>
</evidence>
<reference evidence="7 8" key="1">
    <citation type="journal article" date="2019" name="Int. J. Syst. Evol. Microbiol.">
        <title>The Global Catalogue of Microorganisms (GCM) 10K type strain sequencing project: providing services to taxonomists for standard genome sequencing and annotation.</title>
        <authorList>
            <consortium name="The Broad Institute Genomics Platform"/>
            <consortium name="The Broad Institute Genome Sequencing Center for Infectious Disease"/>
            <person name="Wu L."/>
            <person name="Ma J."/>
        </authorList>
    </citation>
    <scope>NUCLEOTIDE SEQUENCE [LARGE SCALE GENOMIC DNA]</scope>
    <source>
        <strain evidence="7 8">JCM 14323</strain>
    </source>
</reference>
<evidence type="ECO:0000256" key="1">
    <source>
        <dbReference type="ARBA" id="ARBA00004202"/>
    </source>
</evidence>
<comment type="subcellular location">
    <subcellularLocation>
        <location evidence="1">Cell membrane</location>
        <topology evidence="1">Peripheral membrane protein</topology>
    </subcellularLocation>
</comment>
<keyword evidence="6" id="KW-0472">Membrane</keyword>
<comment type="caution">
    <text evidence="7">The sequence shown here is derived from an EMBL/GenBank/DDBJ whole genome shotgun (WGS) entry which is preliminary data.</text>
</comment>
<dbReference type="Gene3D" id="3.40.50.11820">
    <property type="match status" value="1"/>
</dbReference>
<protein>
    <submittedName>
        <fullName evidence="7">Uncharacterized protein</fullName>
    </submittedName>
</protein>
<comment type="similarity">
    <text evidence="2">Belongs to the CDP-glycerol glycerophosphotransferase family.</text>
</comment>
<evidence type="ECO:0000256" key="6">
    <source>
        <dbReference type="ARBA" id="ARBA00023136"/>
    </source>
</evidence>
<dbReference type="Gene3D" id="3.40.50.12580">
    <property type="match status" value="1"/>
</dbReference>
<evidence type="ECO:0000313" key="8">
    <source>
        <dbReference type="Proteomes" id="UP001501746"/>
    </source>
</evidence>
<dbReference type="PANTHER" id="PTHR37316">
    <property type="entry name" value="TEICHOIC ACID GLYCEROL-PHOSPHATE PRIMASE"/>
    <property type="match status" value="1"/>
</dbReference>
<keyword evidence="4" id="KW-0808">Transferase</keyword>
<sequence>MNTRISRAARRVQRIVVRAILAAAPKRQHLVVNGYPVDEGNAIEILRAAAQRYPGRIDWLVPEVDEARAVLAASGADPDGRVEIVRHRSFGGLWRFATAEVSMFTHGLFGNPRTVKRKTMVNLWHGGGFKGHIMSDERGRPTIWSDYLVASTRKFGLARARECRLPEGGLLFTGNPRIDQFSRSATAPLGRLGIDPTTPFVLWMPTFRNNKGRGLTASWSDVADGGPIDVNAVMAGCVALLEREYGLPVVVKPHPQDAESRAIAGAIVVTNEDLRAAGVQLYELIGAAAGLLTDYSSVWIDYLVLDRPIAFVVPDEAGYAAGRGFDPPDALEWLPGPKLLDEADVRSFAEDVRSGGVASRPRRREVAAEVGHVTGPAVAHRIFDELQARGVFAEPILARAVSEA</sequence>
<organism evidence="7 8">
    <name type="scientific">Agromyces salentinus</name>
    <dbReference type="NCBI Taxonomy" id="269421"/>
    <lineage>
        <taxon>Bacteria</taxon>
        <taxon>Bacillati</taxon>
        <taxon>Actinomycetota</taxon>
        <taxon>Actinomycetes</taxon>
        <taxon>Micrococcales</taxon>
        <taxon>Microbacteriaceae</taxon>
        <taxon>Agromyces</taxon>
    </lineage>
</organism>
<dbReference type="SUPFAM" id="SSF53756">
    <property type="entry name" value="UDP-Glycosyltransferase/glycogen phosphorylase"/>
    <property type="match status" value="1"/>
</dbReference>